<dbReference type="KEGG" id="hbo:Hbor_13430"/>
<evidence type="ECO:0000313" key="3">
    <source>
        <dbReference type="Proteomes" id="UP000006663"/>
    </source>
</evidence>
<protein>
    <recommendedName>
        <fullName evidence="5">Transposase</fullName>
    </recommendedName>
</protein>
<dbReference type="EMBL" id="AOHT01000010">
    <property type="protein sequence ID" value="ELY30431.1"/>
    <property type="molecule type" value="Genomic_DNA"/>
</dbReference>
<dbReference type="EMBL" id="CP001690">
    <property type="protein sequence ID" value="ADQ66925.1"/>
    <property type="molecule type" value="Genomic_DNA"/>
</dbReference>
<dbReference type="eggNOG" id="arCOG03900">
    <property type="taxonomic scope" value="Archaea"/>
</dbReference>
<evidence type="ECO:0000313" key="1">
    <source>
        <dbReference type="EMBL" id="ADQ66925.1"/>
    </source>
</evidence>
<name>E4NSD6_HALBP</name>
<reference evidence="2 4" key="2">
    <citation type="journal article" date="2014" name="PLoS Genet.">
        <title>Phylogenetically driven sequencing of extremely halophilic archaea reveals strategies for static and dynamic osmo-response.</title>
        <authorList>
            <person name="Becker E.A."/>
            <person name="Seitzer P.M."/>
            <person name="Tritt A."/>
            <person name="Larsen D."/>
            <person name="Krusor M."/>
            <person name="Yao A.I."/>
            <person name="Wu D."/>
            <person name="Madern D."/>
            <person name="Eisen J.A."/>
            <person name="Darling A.E."/>
            <person name="Facciotti M.T."/>
        </authorList>
    </citation>
    <scope>NUCLEOTIDE SEQUENCE [LARGE SCALE GENOMIC DNA]</scope>
    <source>
        <strain evidence="2 4">DSM 11551</strain>
    </source>
</reference>
<dbReference type="STRING" id="469382.Hbor_13430"/>
<dbReference type="Proteomes" id="UP000006663">
    <property type="component" value="Chromosome"/>
</dbReference>
<dbReference type="AlphaFoldDB" id="E4NSD6"/>
<reference evidence="1 3" key="1">
    <citation type="journal article" date="2009" name="Stand. Genomic Sci.">
        <title>Complete genome sequence of Halogeometricum borinquense type strain (PR3).</title>
        <authorList>
            <person name="Malfatti S."/>
            <person name="Tindall B.J."/>
            <person name="Schneider S."/>
            <person name="Fahnrich R."/>
            <person name="Lapidus A."/>
            <person name="Labuttii K."/>
            <person name="Copeland A."/>
            <person name="Glavina Del Rio T."/>
            <person name="Nolan M."/>
            <person name="Chen F."/>
            <person name="Lucas S."/>
            <person name="Tice H."/>
            <person name="Cheng J.F."/>
            <person name="Bruce D."/>
            <person name="Goodwin L."/>
            <person name="Pitluck S."/>
            <person name="Anderson I."/>
            <person name="Pati A."/>
            <person name="Ivanova N."/>
            <person name="Mavromatis K."/>
            <person name="Chen A."/>
            <person name="Palaniappan K."/>
            <person name="D'haeseleer P."/>
            <person name="Goker M."/>
            <person name="Bristow J."/>
            <person name="Eisen J.A."/>
            <person name="Markowitz V."/>
            <person name="Hugenholtz P."/>
            <person name="Kyrpides N.C."/>
            <person name="Klenk H.P."/>
            <person name="Chain P."/>
        </authorList>
    </citation>
    <scope>NUCLEOTIDE SEQUENCE [LARGE SCALE GENOMIC DNA]</scope>
    <source>
        <strain evidence="3">ATCC 700274 / DSM 11551 / JCM 10706 / KCTC 4070 / PR3</strain>
        <strain evidence="1">PR 3</strain>
    </source>
</reference>
<evidence type="ECO:0000313" key="2">
    <source>
        <dbReference type="EMBL" id="ELY30431.1"/>
    </source>
</evidence>
<dbReference type="PATRIC" id="fig|469382.19.peg.821"/>
<gene>
    <name evidence="1" type="ordered locus">Hbor_13430</name>
    <name evidence="2" type="ORF">C499_04158</name>
</gene>
<sequence length="590" mass="66582">MARHQDSFADETPYSKQERVDEFQTFNPDATDDVSISHPSGGQRAIEFRKPLLVAMAQKNWSKSSDDADRTVDTVFDEALCDVTELALQTAGVAVSESELFKLRALLIRIARGHSSFEQLAEHVSQYSTAELQQFGLYPARGGSTYRKAAKRLKETDTFEVLREACFIAVHALFRNGVPIPEAVRERYELSYDAGPAAADFSPVTRGLALYNLVEELLQKVVENLSFQRSSNKSRTLRSLVGVFAYAARHGESIENYGQTAQHAFDLTDAFAGSTLRRHIDELRLWRIDEMFDEVNQALLKYVIKSGVVSDPVMISYDLTDVQSLGLNVYDEFFLTADGRWRFASLSFTDPDLEFAFGLRLLKSESQRARVLENFLRTLTSMVDVKLFMADRGFDGREDIEVCREFVPGKWVICAQDDSNPVGQNSDYRRLRAELEPGSTAVRPSAGYGNLNPPVKLLGYSGDNSQADTPDPIRAFYSDMSLPGDPDARESLITLINWQYNQRAKIESMFRMAKNEFDVATDTDKPPRKSFYFHMSVLFYNLYKIVNTVPSPRLGLELDTNQKELLEVLHNLALEGPASPDALAYHREHN</sequence>
<dbReference type="OrthoDB" id="350565at2157"/>
<evidence type="ECO:0008006" key="5">
    <source>
        <dbReference type="Google" id="ProtNLM"/>
    </source>
</evidence>
<keyword evidence="3" id="KW-1185">Reference proteome</keyword>
<accession>E4NSD6</accession>
<evidence type="ECO:0000313" key="4">
    <source>
        <dbReference type="Proteomes" id="UP000011585"/>
    </source>
</evidence>
<proteinExistence type="predicted"/>
<organism evidence="1 3">
    <name type="scientific">Halogeometricum borinquense (strain ATCC 700274 / DSM 11551 / JCM 10706 / KCTC 4070 / PR3)</name>
    <dbReference type="NCBI Taxonomy" id="469382"/>
    <lineage>
        <taxon>Archaea</taxon>
        <taxon>Methanobacteriati</taxon>
        <taxon>Methanobacteriota</taxon>
        <taxon>Stenosarchaea group</taxon>
        <taxon>Halobacteria</taxon>
        <taxon>Halobacteriales</taxon>
        <taxon>Haloferacaceae</taxon>
        <taxon>Halogeometricum</taxon>
    </lineage>
</organism>
<dbReference type="GeneID" id="9993162"/>
<dbReference type="Proteomes" id="UP000011585">
    <property type="component" value="Unassembled WGS sequence"/>
</dbReference>
<dbReference type="RefSeq" id="WP_006054153.1">
    <property type="nucleotide sequence ID" value="NC_014729.1"/>
</dbReference>
<dbReference type="HOGENOM" id="CLU_462036_0_0_2"/>